<dbReference type="Proteomes" id="UP000186808">
    <property type="component" value="Unassembled WGS sequence"/>
</dbReference>
<organism evidence="4 7">
    <name type="scientific">Fluoribacter gormanii</name>
    <dbReference type="NCBI Taxonomy" id="464"/>
    <lineage>
        <taxon>Bacteria</taxon>
        <taxon>Pseudomonadati</taxon>
        <taxon>Pseudomonadota</taxon>
        <taxon>Gammaproteobacteria</taxon>
        <taxon>Legionellales</taxon>
        <taxon>Legionellaceae</taxon>
        <taxon>Fluoribacter</taxon>
    </lineage>
</organism>
<evidence type="ECO:0000313" key="4">
    <source>
        <dbReference type="EMBL" id="STO23356.1"/>
    </source>
</evidence>
<dbReference type="AlphaFoldDB" id="A0A377GEX3"/>
<dbReference type="EMBL" id="UGGV01000001">
    <property type="protein sequence ID" value="STO26344.1"/>
    <property type="molecule type" value="Genomic_DNA"/>
</dbReference>
<dbReference type="Pfam" id="PF13683">
    <property type="entry name" value="rve_3"/>
    <property type="match status" value="1"/>
</dbReference>
<dbReference type="InterPro" id="IPR009057">
    <property type="entry name" value="Homeodomain-like_sf"/>
</dbReference>
<dbReference type="InterPro" id="IPR012337">
    <property type="entry name" value="RNaseH-like_sf"/>
</dbReference>
<accession>A0A377GEX3</accession>
<dbReference type="Pfam" id="PF00665">
    <property type="entry name" value="rve"/>
    <property type="match status" value="1"/>
</dbReference>
<evidence type="ECO:0000259" key="1">
    <source>
        <dbReference type="PROSITE" id="PS50994"/>
    </source>
</evidence>
<proteinExistence type="predicted"/>
<dbReference type="GO" id="GO:0003676">
    <property type="term" value="F:nucleic acid binding"/>
    <property type="evidence" value="ECO:0007669"/>
    <property type="project" value="InterPro"/>
</dbReference>
<evidence type="ECO:0000313" key="2">
    <source>
        <dbReference type="EMBL" id="SIR05356.1"/>
    </source>
</evidence>
<dbReference type="Gene3D" id="3.30.420.10">
    <property type="entry name" value="Ribonuclease H-like superfamily/Ribonuclease H"/>
    <property type="match status" value="1"/>
</dbReference>
<evidence type="ECO:0000313" key="5">
    <source>
        <dbReference type="EMBL" id="STO26344.1"/>
    </source>
</evidence>
<dbReference type="SUPFAM" id="SSF53098">
    <property type="entry name" value="Ribonuclease H-like"/>
    <property type="match status" value="1"/>
</dbReference>
<reference evidence="2 6" key="1">
    <citation type="submission" date="2017-01" db="EMBL/GenBank/DDBJ databases">
        <authorList>
            <person name="Varghese N."/>
            <person name="Submissions S."/>
        </authorList>
    </citation>
    <scope>NUCLEOTIDE SEQUENCE [LARGE SCALE GENOMIC DNA]</scope>
    <source>
        <strain evidence="2 6">ATCC 33342</strain>
    </source>
</reference>
<dbReference type="Pfam" id="PF13565">
    <property type="entry name" value="HTH_32"/>
    <property type="match status" value="1"/>
</dbReference>
<feature type="domain" description="Integrase catalytic" evidence="1">
    <location>
        <begin position="142"/>
        <end position="308"/>
    </location>
</feature>
<evidence type="ECO:0000313" key="7">
    <source>
        <dbReference type="Proteomes" id="UP000254374"/>
    </source>
</evidence>
<dbReference type="InterPro" id="IPR036397">
    <property type="entry name" value="RNaseH_sf"/>
</dbReference>
<dbReference type="STRING" id="464.Lgor_3053"/>
<keyword evidence="6" id="KW-1185">Reference proteome</keyword>
<name>A0A377GEX3_9GAMM</name>
<sequence>MLPMIWQNTQAETEKLKFIGDWLKKEFDFTDLCKRYGISRKTGYKLINRYQEEGEQALKPRSHARHHHPNVTAYDKQSRLLALKHRYPKWGPVKLRDWLLLNEPHEKWPAASTIGDILKNNGLVKPRKYRKKVAAHTEPFSACEAPNHIWSADFKGQFRVGKPYCYPLTITDNYSRFLLVCDGLLGPRLKETMEGFKKAFIEYGLPDAIRTDNGQPFAGLGIGALTSLSIWWLKLGIMPERIELGHPEQNGRHERMHRTLKEAVASPSRADFKEQQKSFDAFRNEYNYERPHQALKGKRPADVYHVSQRTYFDSMPEVSYPSHFEIRKVRTNGEIKCFGKKYYVSELLHGEPVGLNWIDNERATLYFSKLKLGLIDARVDKIFRP</sequence>
<reference evidence="4 7" key="2">
    <citation type="submission" date="2018-06" db="EMBL/GenBank/DDBJ databases">
        <authorList>
            <consortium name="Pathogen Informatics"/>
            <person name="Doyle S."/>
        </authorList>
    </citation>
    <scope>NUCLEOTIDE SEQUENCE [LARGE SCALE GENOMIC DNA]</scope>
    <source>
        <strain evidence="4 7">NCTC11401</strain>
    </source>
</reference>
<dbReference type="SUPFAM" id="SSF46689">
    <property type="entry name" value="Homeodomain-like"/>
    <property type="match status" value="1"/>
</dbReference>
<dbReference type="GO" id="GO:0015074">
    <property type="term" value="P:DNA integration"/>
    <property type="evidence" value="ECO:0007669"/>
    <property type="project" value="InterPro"/>
</dbReference>
<evidence type="ECO:0000313" key="6">
    <source>
        <dbReference type="Proteomes" id="UP000186808"/>
    </source>
</evidence>
<evidence type="ECO:0000313" key="3">
    <source>
        <dbReference type="EMBL" id="SIR34542.1"/>
    </source>
</evidence>
<dbReference type="PROSITE" id="PS50994">
    <property type="entry name" value="INTEGRASE"/>
    <property type="match status" value="1"/>
</dbReference>
<protein>
    <submittedName>
        <fullName evidence="2">Homeodomain-like domain-containing protein</fullName>
    </submittedName>
    <submittedName>
        <fullName evidence="4">Integrase core domain</fullName>
    </submittedName>
</protein>
<dbReference type="InterPro" id="IPR001584">
    <property type="entry name" value="Integrase_cat-core"/>
</dbReference>
<dbReference type="Proteomes" id="UP000254374">
    <property type="component" value="Unassembled WGS sequence"/>
</dbReference>
<dbReference type="PANTHER" id="PTHR35004:SF7">
    <property type="entry name" value="INTEGRASE PROTEIN"/>
    <property type="match status" value="1"/>
</dbReference>
<gene>
    <name evidence="4" type="ORF">NCTC11401_00147</name>
    <name evidence="5" type="ORF">NCTC11401_03199</name>
    <name evidence="2" type="ORF">SAMN05421777_1061</name>
    <name evidence="3" type="ORF">SAMN05421777_110113</name>
</gene>
<dbReference type="EMBL" id="UGGV01000001">
    <property type="protein sequence ID" value="STO23356.1"/>
    <property type="molecule type" value="Genomic_DNA"/>
</dbReference>
<dbReference type="PANTHER" id="PTHR35004">
    <property type="entry name" value="TRANSPOSASE RV3428C-RELATED"/>
    <property type="match status" value="1"/>
</dbReference>
<dbReference type="EMBL" id="FTNL01000006">
    <property type="protein sequence ID" value="SIR05356.1"/>
    <property type="molecule type" value="Genomic_DNA"/>
</dbReference>
<dbReference type="EMBL" id="FTNL01000010">
    <property type="protein sequence ID" value="SIR34542.1"/>
    <property type="molecule type" value="Genomic_DNA"/>
</dbReference>